<feature type="transmembrane region" description="Helical" evidence="1">
    <location>
        <begin position="75"/>
        <end position="95"/>
    </location>
</feature>
<dbReference type="Proteomes" id="UP000824160">
    <property type="component" value="Unassembled WGS sequence"/>
</dbReference>
<reference evidence="2" key="2">
    <citation type="journal article" date="2021" name="PeerJ">
        <title>Extensive microbial diversity within the chicken gut microbiome revealed by metagenomics and culture.</title>
        <authorList>
            <person name="Gilroy R."/>
            <person name="Ravi A."/>
            <person name="Getino M."/>
            <person name="Pursley I."/>
            <person name="Horton D.L."/>
            <person name="Alikhan N.F."/>
            <person name="Baker D."/>
            <person name="Gharbi K."/>
            <person name="Hall N."/>
            <person name="Watson M."/>
            <person name="Adriaenssens E.M."/>
            <person name="Foster-Nyarko E."/>
            <person name="Jarju S."/>
            <person name="Secka A."/>
            <person name="Antonio M."/>
            <person name="Oren A."/>
            <person name="Chaudhuri R.R."/>
            <person name="La Ragione R."/>
            <person name="Hildebrand F."/>
            <person name="Pallen M.J."/>
        </authorList>
    </citation>
    <scope>NUCLEOTIDE SEQUENCE</scope>
    <source>
        <strain evidence="2">ChiBcec7-5410</strain>
    </source>
</reference>
<feature type="transmembrane region" description="Helical" evidence="1">
    <location>
        <begin position="128"/>
        <end position="150"/>
    </location>
</feature>
<evidence type="ECO:0000313" key="2">
    <source>
        <dbReference type="EMBL" id="HIT94807.1"/>
    </source>
</evidence>
<keyword evidence="1" id="KW-1133">Transmembrane helix</keyword>
<reference evidence="2" key="1">
    <citation type="submission" date="2020-10" db="EMBL/GenBank/DDBJ databases">
        <authorList>
            <person name="Gilroy R."/>
        </authorList>
    </citation>
    <scope>NUCLEOTIDE SEQUENCE</scope>
    <source>
        <strain evidence="2">ChiBcec7-5410</strain>
    </source>
</reference>
<protein>
    <submittedName>
        <fullName evidence="2">DUF1700 domain-containing protein</fullName>
    </submittedName>
</protein>
<dbReference type="EMBL" id="DVLW01000176">
    <property type="protein sequence ID" value="HIT94807.1"/>
    <property type="molecule type" value="Genomic_DNA"/>
</dbReference>
<dbReference type="Pfam" id="PF22564">
    <property type="entry name" value="HAAS"/>
    <property type="match status" value="1"/>
</dbReference>
<evidence type="ECO:0000313" key="3">
    <source>
        <dbReference type="Proteomes" id="UP000824160"/>
    </source>
</evidence>
<keyword evidence="1" id="KW-0812">Transmembrane</keyword>
<dbReference type="AlphaFoldDB" id="A0A9D1H862"/>
<comment type="caution">
    <text evidence="2">The sequence shown here is derived from an EMBL/GenBank/DDBJ whole genome shotgun (WGS) entry which is preliminary data.</text>
</comment>
<keyword evidence="1" id="KW-0472">Membrane</keyword>
<name>A0A9D1H862_9FIRM</name>
<evidence type="ECO:0000256" key="1">
    <source>
        <dbReference type="SAM" id="Phobius"/>
    </source>
</evidence>
<proteinExistence type="predicted"/>
<accession>A0A9D1H862</accession>
<gene>
    <name evidence="2" type="ORF">IAC43_06445</name>
</gene>
<organism evidence="2 3">
    <name type="scientific">Candidatus Faecivivens stercoripullorum</name>
    <dbReference type="NCBI Taxonomy" id="2840805"/>
    <lineage>
        <taxon>Bacteria</taxon>
        <taxon>Bacillati</taxon>
        <taxon>Bacillota</taxon>
        <taxon>Clostridia</taxon>
        <taxon>Eubacteriales</taxon>
        <taxon>Oscillospiraceae</taxon>
        <taxon>Oscillospiraceae incertae sedis</taxon>
        <taxon>Candidatus Faecivivens</taxon>
    </lineage>
</organism>
<sequence length="155" mass="16725">MKDAYIKKVKKSLMIPASKRKAVLRDLEEAFASAAEHGETEQQVIARLGTPEQFAAGIEEQLGIDHAKRLKTRTIIWTTICLVIAVIGFFVYLTIRQQQELNGALGIIGGADGPTAIIVSGPGFDVPLVMLVIAVAALVLAVVGIIRYLLKSSKK</sequence>